<dbReference type="Proteomes" id="UP001056120">
    <property type="component" value="Linkage Group LG14"/>
</dbReference>
<evidence type="ECO:0000313" key="2">
    <source>
        <dbReference type="Proteomes" id="UP001056120"/>
    </source>
</evidence>
<evidence type="ECO:0000313" key="1">
    <source>
        <dbReference type="EMBL" id="KAI3783627.1"/>
    </source>
</evidence>
<dbReference type="EMBL" id="CM042031">
    <property type="protein sequence ID" value="KAI3783627.1"/>
    <property type="molecule type" value="Genomic_DNA"/>
</dbReference>
<organism evidence="1 2">
    <name type="scientific">Smallanthus sonchifolius</name>
    <dbReference type="NCBI Taxonomy" id="185202"/>
    <lineage>
        <taxon>Eukaryota</taxon>
        <taxon>Viridiplantae</taxon>
        <taxon>Streptophyta</taxon>
        <taxon>Embryophyta</taxon>
        <taxon>Tracheophyta</taxon>
        <taxon>Spermatophyta</taxon>
        <taxon>Magnoliopsida</taxon>
        <taxon>eudicotyledons</taxon>
        <taxon>Gunneridae</taxon>
        <taxon>Pentapetalae</taxon>
        <taxon>asterids</taxon>
        <taxon>campanulids</taxon>
        <taxon>Asterales</taxon>
        <taxon>Asteraceae</taxon>
        <taxon>Asteroideae</taxon>
        <taxon>Heliantheae alliance</taxon>
        <taxon>Millerieae</taxon>
        <taxon>Smallanthus</taxon>
    </lineage>
</organism>
<reference evidence="2" key="1">
    <citation type="journal article" date="2022" name="Mol. Ecol. Resour.">
        <title>The genomes of chicory, endive, great burdock and yacon provide insights into Asteraceae palaeo-polyploidization history and plant inulin production.</title>
        <authorList>
            <person name="Fan W."/>
            <person name="Wang S."/>
            <person name="Wang H."/>
            <person name="Wang A."/>
            <person name="Jiang F."/>
            <person name="Liu H."/>
            <person name="Zhao H."/>
            <person name="Xu D."/>
            <person name="Zhang Y."/>
        </authorList>
    </citation>
    <scope>NUCLEOTIDE SEQUENCE [LARGE SCALE GENOMIC DNA]</scope>
    <source>
        <strain evidence="2">cv. Yunnan</strain>
    </source>
</reference>
<reference evidence="1 2" key="2">
    <citation type="journal article" date="2022" name="Mol. Ecol. Resour.">
        <title>The genomes of chicory, endive, great burdock and yacon provide insights into Asteraceae paleo-polyploidization history and plant inulin production.</title>
        <authorList>
            <person name="Fan W."/>
            <person name="Wang S."/>
            <person name="Wang H."/>
            <person name="Wang A."/>
            <person name="Jiang F."/>
            <person name="Liu H."/>
            <person name="Zhao H."/>
            <person name="Xu D."/>
            <person name="Zhang Y."/>
        </authorList>
    </citation>
    <scope>NUCLEOTIDE SEQUENCE [LARGE SCALE GENOMIC DNA]</scope>
    <source>
        <strain evidence="2">cv. Yunnan</strain>
        <tissue evidence="1">Leaves</tissue>
    </source>
</reference>
<protein>
    <submittedName>
        <fullName evidence="1">Uncharacterized protein</fullName>
    </submittedName>
</protein>
<name>A0ACB9GLL8_9ASTR</name>
<gene>
    <name evidence="1" type="ORF">L1987_42713</name>
</gene>
<comment type="caution">
    <text evidence="1">The sequence shown here is derived from an EMBL/GenBank/DDBJ whole genome shotgun (WGS) entry which is preliminary data.</text>
</comment>
<proteinExistence type="predicted"/>
<keyword evidence="2" id="KW-1185">Reference proteome</keyword>
<sequence>MVGHLPEDIVFDIFVRLPTKPLLRFRCLSKHWNRLISDEFITSNDPSVPLHTIDNNVHSIVKLRSPFKTTLYTSWRCGKDCFVEGWEWKAKVIFIYDMLKDSYERLSFAAETMADGVAGLGVCGIISAGVAVAKVASSMIGMVSLLTVHFKVVIRVSFYTFE</sequence>
<accession>A0ACB9GLL8</accession>